<keyword evidence="3" id="KW-1185">Reference proteome</keyword>
<reference evidence="2 3" key="1">
    <citation type="journal article" date="2019" name="Commun. Biol.">
        <title>The bagworm genome reveals a unique fibroin gene that provides high tensile strength.</title>
        <authorList>
            <person name="Kono N."/>
            <person name="Nakamura H."/>
            <person name="Ohtoshi R."/>
            <person name="Tomita M."/>
            <person name="Numata K."/>
            <person name="Arakawa K."/>
        </authorList>
    </citation>
    <scope>NUCLEOTIDE SEQUENCE [LARGE SCALE GENOMIC DNA]</scope>
</reference>
<sequence length="101" mass="11382">MLIARAAAHVLRPRHCLIVIHKYLAVLCDHMHQHLRVYTCERPQRSPMSGVRVPNSSNVHSHTATARVAPPARAARPADFNINFPRPVTVSARPRAPWEAR</sequence>
<dbReference type="EMBL" id="BGZK01000331">
    <property type="protein sequence ID" value="GBP37311.1"/>
    <property type="molecule type" value="Genomic_DNA"/>
</dbReference>
<name>A0A4C1VEL8_EUMVA</name>
<organism evidence="2 3">
    <name type="scientific">Eumeta variegata</name>
    <name type="common">Bagworm moth</name>
    <name type="synonym">Eumeta japonica</name>
    <dbReference type="NCBI Taxonomy" id="151549"/>
    <lineage>
        <taxon>Eukaryota</taxon>
        <taxon>Metazoa</taxon>
        <taxon>Ecdysozoa</taxon>
        <taxon>Arthropoda</taxon>
        <taxon>Hexapoda</taxon>
        <taxon>Insecta</taxon>
        <taxon>Pterygota</taxon>
        <taxon>Neoptera</taxon>
        <taxon>Endopterygota</taxon>
        <taxon>Lepidoptera</taxon>
        <taxon>Glossata</taxon>
        <taxon>Ditrysia</taxon>
        <taxon>Tineoidea</taxon>
        <taxon>Psychidae</taxon>
        <taxon>Oiketicinae</taxon>
        <taxon>Eumeta</taxon>
    </lineage>
</organism>
<comment type="caution">
    <text evidence="2">The sequence shown here is derived from an EMBL/GenBank/DDBJ whole genome shotgun (WGS) entry which is preliminary data.</text>
</comment>
<feature type="compositionally biased region" description="Low complexity" evidence="1">
    <location>
        <begin position="63"/>
        <end position="72"/>
    </location>
</feature>
<proteinExistence type="predicted"/>
<evidence type="ECO:0000313" key="3">
    <source>
        <dbReference type="Proteomes" id="UP000299102"/>
    </source>
</evidence>
<evidence type="ECO:0000256" key="1">
    <source>
        <dbReference type="SAM" id="MobiDB-lite"/>
    </source>
</evidence>
<accession>A0A4C1VEL8</accession>
<gene>
    <name evidence="2" type="ORF">EVAR_35745_1</name>
</gene>
<protein>
    <submittedName>
        <fullName evidence="2">Uncharacterized protein</fullName>
    </submittedName>
</protein>
<dbReference type="Proteomes" id="UP000299102">
    <property type="component" value="Unassembled WGS sequence"/>
</dbReference>
<feature type="region of interest" description="Disordered" evidence="1">
    <location>
        <begin position="45"/>
        <end position="72"/>
    </location>
</feature>
<dbReference type="AlphaFoldDB" id="A0A4C1VEL8"/>
<evidence type="ECO:0000313" key="2">
    <source>
        <dbReference type="EMBL" id="GBP37311.1"/>
    </source>
</evidence>